<proteinExistence type="predicted"/>
<evidence type="ECO:0000313" key="1">
    <source>
        <dbReference type="EMBL" id="OQD56629.1"/>
    </source>
</evidence>
<evidence type="ECO:0008006" key="3">
    <source>
        <dbReference type="Google" id="ProtNLM"/>
    </source>
</evidence>
<gene>
    <name evidence="1" type="ORF">BM536_010730</name>
</gene>
<dbReference type="STRING" id="114686.BM536_010730"/>
<dbReference type="EMBL" id="MPOH02000009">
    <property type="protein sequence ID" value="OQD56629.1"/>
    <property type="molecule type" value="Genomic_DNA"/>
</dbReference>
<name>A0A1V6MW18_9ACTN</name>
<dbReference type="SUPFAM" id="SSF53448">
    <property type="entry name" value="Nucleotide-diphospho-sugar transferases"/>
    <property type="match status" value="1"/>
</dbReference>
<protein>
    <recommendedName>
        <fullName evidence="3">MobA-like NTP transferase domain-containing protein</fullName>
    </recommendedName>
</protein>
<reference evidence="1 2" key="2">
    <citation type="submission" date="2017-02" db="EMBL/GenBank/DDBJ databases">
        <title>Draft genome sequence of Streptomyces phaeoluteigriseus type strain DSM41896.</title>
        <authorList>
            <person name="Salih T.S."/>
            <person name="Algora Gallardo L."/>
            <person name="Melo Santos T."/>
            <person name="Filgueira Martinez S."/>
            <person name="Herron P.R."/>
        </authorList>
    </citation>
    <scope>NUCLEOTIDE SEQUENCE [LARGE SCALE GENOMIC DNA]</scope>
    <source>
        <strain evidence="1 2">DSM 41896</strain>
    </source>
</reference>
<organism evidence="1 2">
    <name type="scientific">Streptomyces phaeoluteigriseus</name>
    <dbReference type="NCBI Taxonomy" id="114686"/>
    <lineage>
        <taxon>Bacteria</taxon>
        <taxon>Bacillati</taxon>
        <taxon>Actinomycetota</taxon>
        <taxon>Actinomycetes</taxon>
        <taxon>Kitasatosporales</taxon>
        <taxon>Streptomycetaceae</taxon>
        <taxon>Streptomyces</taxon>
        <taxon>Streptomyces aurantiacus group</taxon>
    </lineage>
</organism>
<dbReference type="Proteomes" id="UP000184286">
    <property type="component" value="Unassembled WGS sequence"/>
</dbReference>
<dbReference type="RefSeq" id="WP_073492818.1">
    <property type="nucleotide sequence ID" value="NZ_MPOH02000009.1"/>
</dbReference>
<dbReference type="InterPro" id="IPR029044">
    <property type="entry name" value="Nucleotide-diphossugar_trans"/>
</dbReference>
<comment type="caution">
    <text evidence="1">The sequence shown here is derived from an EMBL/GenBank/DDBJ whole genome shotgun (WGS) entry which is preliminary data.</text>
</comment>
<dbReference type="Gene3D" id="3.90.550.10">
    <property type="entry name" value="Spore Coat Polysaccharide Biosynthesis Protein SpsA, Chain A"/>
    <property type="match status" value="1"/>
</dbReference>
<sequence>MSTSSPDVTVILPCAGFGVRFGAPYSKELHCLAPGVSVIDRSLETVVELARSGLSVRLVVVFRTHKLDVVGHLADYTRDLNMVFVYQDDSFEDSLSGAIRTALPLAEGRVALVLPDITLVGPGSERSLVEAVGRTEPSGWCVVAARGFAPEALRELGALRLAEHEEGVRVLAAEEKPRRPDGFNAAWAMVVAGPEEAHRLPEVALQGADSPLAGASAVEVAGFINFNTAETPGMSFAHRDR</sequence>
<accession>A0A1V6MW18</accession>
<dbReference type="OrthoDB" id="3609997at2"/>
<reference evidence="2" key="1">
    <citation type="submission" date="2016-11" db="EMBL/GenBank/DDBJ databases">
        <authorList>
            <person name="Schniete J.K."/>
            <person name="Salih T."/>
            <person name="Algora Gallardo L."/>
            <person name="Martinez Fernandez S."/>
            <person name="Herron P.R."/>
        </authorList>
    </citation>
    <scope>NUCLEOTIDE SEQUENCE [LARGE SCALE GENOMIC DNA]</scope>
    <source>
        <strain evidence="2">DSM 41896</strain>
    </source>
</reference>
<dbReference type="AlphaFoldDB" id="A0A1V6MW18"/>
<evidence type="ECO:0000313" key="2">
    <source>
        <dbReference type="Proteomes" id="UP000184286"/>
    </source>
</evidence>